<dbReference type="GO" id="GO:0005737">
    <property type="term" value="C:cytoplasm"/>
    <property type="evidence" value="ECO:0007669"/>
    <property type="project" value="TreeGrafter"/>
</dbReference>
<dbReference type="SUPFAM" id="SSF56784">
    <property type="entry name" value="HAD-like"/>
    <property type="match status" value="1"/>
</dbReference>
<dbReference type="InterPro" id="IPR036412">
    <property type="entry name" value="HAD-like_sf"/>
</dbReference>
<keyword evidence="3" id="KW-0378">Hydrolase</keyword>
<dbReference type="RefSeq" id="WP_092281662.1">
    <property type="nucleotide sequence ID" value="NZ_CP196739.1"/>
</dbReference>
<name>A0A1H1ZDK5_9PSED</name>
<dbReference type="OrthoDB" id="9784466at2"/>
<dbReference type="InterPro" id="IPR023214">
    <property type="entry name" value="HAD_sf"/>
</dbReference>
<evidence type="ECO:0000313" key="4">
    <source>
        <dbReference type="Proteomes" id="UP000198481"/>
    </source>
</evidence>
<dbReference type="Gene3D" id="3.40.50.1000">
    <property type="entry name" value="HAD superfamily/HAD-like"/>
    <property type="match status" value="1"/>
</dbReference>
<dbReference type="Pfam" id="PF12710">
    <property type="entry name" value="HAD"/>
    <property type="match status" value="1"/>
</dbReference>
<evidence type="ECO:0000256" key="1">
    <source>
        <dbReference type="SAM" id="MobiDB-lite"/>
    </source>
</evidence>
<dbReference type="Proteomes" id="UP000245056">
    <property type="component" value="Unassembled WGS sequence"/>
</dbReference>
<proteinExistence type="predicted"/>
<dbReference type="PANTHER" id="PTHR43344:SF14">
    <property type="entry name" value="HAD-IB FAMILY HYDROLASE"/>
    <property type="match status" value="1"/>
</dbReference>
<dbReference type="Gene3D" id="1.20.1440.100">
    <property type="entry name" value="SG protein - dephosphorylation function"/>
    <property type="match status" value="1"/>
</dbReference>
<reference evidence="2 5" key="2">
    <citation type="submission" date="2018-05" db="EMBL/GenBank/DDBJ databases">
        <title>Genome sequences of two Antarctic strains of Pseudomonas prosekii: insights into adaptation to extreme conditions.</title>
        <authorList>
            <person name="Snopkova K."/>
            <person name="Dufkova K."/>
            <person name="Cejkova D."/>
            <person name="Sedlacek I."/>
            <person name="Smajs D."/>
        </authorList>
    </citation>
    <scope>NUCLEOTIDE SEQUENCE [LARGE SCALE GENOMIC DNA]</scope>
    <source>
        <strain evidence="2 5">P2673</strain>
    </source>
</reference>
<feature type="compositionally biased region" description="Basic and acidic residues" evidence="1">
    <location>
        <begin position="249"/>
        <end position="259"/>
    </location>
</feature>
<sequence length="259" mass="29090">MTQEMLEMGPAGAKVLSVFDFDGTLTRHDSFVPFLKFAFGKVEFAKRLPRLAGPGVRYLTRRLSRDELKARLIAAFLTDTKEEWVRHKAAEFCGQHWTRLMRPAGLTSVAEERQAGSEVTLCSASPALVLKPFADRLNIKLIATELEVVDGRLTGRISGDNCRCEAKVLRLEAVYGDLTQYRLRAWGDTRGDHELLAAAQDAHYRHFHPAWRRGRFRLTKAVTRTTGNAPLTPRAVADSNEKPQQLTTNKERTDGPNSD</sequence>
<gene>
    <name evidence="2" type="ORF">C9I49_26340</name>
    <name evidence="3" type="ORF">SAMN05216222_3871</name>
</gene>
<dbReference type="NCBIfam" id="TIGR01488">
    <property type="entry name" value="HAD-SF-IB"/>
    <property type="match status" value="1"/>
</dbReference>
<reference evidence="3 4" key="1">
    <citation type="submission" date="2016-10" db="EMBL/GenBank/DDBJ databases">
        <authorList>
            <person name="de Groot N.N."/>
        </authorList>
    </citation>
    <scope>NUCLEOTIDE SEQUENCE [LARGE SCALE GENOMIC DNA]</scope>
    <source>
        <strain evidence="3 4">LMG 26867</strain>
    </source>
</reference>
<evidence type="ECO:0000313" key="3">
    <source>
        <dbReference type="EMBL" id="SDT31865.1"/>
    </source>
</evidence>
<dbReference type="PANTHER" id="PTHR43344">
    <property type="entry name" value="PHOSPHOSERINE PHOSPHATASE"/>
    <property type="match status" value="1"/>
</dbReference>
<evidence type="ECO:0000313" key="2">
    <source>
        <dbReference type="EMBL" id="PWE39311.1"/>
    </source>
</evidence>
<dbReference type="EMBL" id="LT629762">
    <property type="protein sequence ID" value="SDT31865.1"/>
    <property type="molecule type" value="Genomic_DNA"/>
</dbReference>
<protein>
    <submittedName>
        <fullName evidence="2">HAD-IB family hydrolase</fullName>
    </submittedName>
    <submittedName>
        <fullName evidence="3">HAD-superfamily subfamily IB hydrolase, TIGR01490</fullName>
    </submittedName>
</protein>
<dbReference type="AlphaFoldDB" id="A0A1H1ZDK5"/>
<dbReference type="InterPro" id="IPR006385">
    <property type="entry name" value="HAD_hydro_SerB1"/>
</dbReference>
<organism evidence="3 4">
    <name type="scientific">Pseudomonas prosekii</name>
    <dbReference type="NCBI Taxonomy" id="1148509"/>
    <lineage>
        <taxon>Bacteria</taxon>
        <taxon>Pseudomonadati</taxon>
        <taxon>Pseudomonadota</taxon>
        <taxon>Gammaproteobacteria</taxon>
        <taxon>Pseudomonadales</taxon>
        <taxon>Pseudomonadaceae</taxon>
        <taxon>Pseudomonas</taxon>
    </lineage>
</organism>
<dbReference type="InterPro" id="IPR050582">
    <property type="entry name" value="HAD-like_SerB"/>
</dbReference>
<dbReference type="NCBIfam" id="TIGR01490">
    <property type="entry name" value="HAD-SF-IB-hyp1"/>
    <property type="match status" value="1"/>
</dbReference>
<evidence type="ECO:0000313" key="5">
    <source>
        <dbReference type="Proteomes" id="UP000245056"/>
    </source>
</evidence>
<dbReference type="GO" id="GO:0000287">
    <property type="term" value="F:magnesium ion binding"/>
    <property type="evidence" value="ECO:0007669"/>
    <property type="project" value="TreeGrafter"/>
</dbReference>
<dbReference type="EMBL" id="QFAW01000058">
    <property type="protein sequence ID" value="PWE39311.1"/>
    <property type="molecule type" value="Genomic_DNA"/>
</dbReference>
<dbReference type="GO" id="GO:0006564">
    <property type="term" value="P:L-serine biosynthetic process"/>
    <property type="evidence" value="ECO:0007669"/>
    <property type="project" value="TreeGrafter"/>
</dbReference>
<accession>A0A1H1ZDK5</accession>
<feature type="region of interest" description="Disordered" evidence="1">
    <location>
        <begin position="224"/>
        <end position="259"/>
    </location>
</feature>
<dbReference type="Proteomes" id="UP000198481">
    <property type="component" value="Chromosome I"/>
</dbReference>
<dbReference type="GO" id="GO:0036424">
    <property type="term" value="F:L-phosphoserine phosphatase activity"/>
    <property type="evidence" value="ECO:0007669"/>
    <property type="project" value="TreeGrafter"/>
</dbReference>
<dbReference type="STRING" id="1148509.SAMN05216222_3871"/>